<keyword evidence="7 8" id="KW-0472">Membrane</keyword>
<dbReference type="GO" id="GO:0048250">
    <property type="term" value="P:iron import into the mitochondrion"/>
    <property type="evidence" value="ECO:0007669"/>
    <property type="project" value="TreeGrafter"/>
</dbReference>
<keyword evidence="6" id="KW-0496">Mitochondrion</keyword>
<dbReference type="OrthoDB" id="43906at2759"/>
<evidence type="ECO:0000256" key="7">
    <source>
        <dbReference type="ARBA" id="ARBA00023136"/>
    </source>
</evidence>
<reference evidence="10 11" key="1">
    <citation type="submission" date="2014-06" db="EMBL/GenBank/DDBJ databases">
        <authorList>
            <person name="Swart Estienne"/>
        </authorList>
    </citation>
    <scope>NUCLEOTIDE SEQUENCE [LARGE SCALE GENOMIC DNA]</scope>
    <source>
        <strain evidence="10 11">130c</strain>
    </source>
</reference>
<evidence type="ECO:0000256" key="1">
    <source>
        <dbReference type="ARBA" id="ARBA00004225"/>
    </source>
</evidence>
<dbReference type="Pfam" id="PF00153">
    <property type="entry name" value="Mito_carr"/>
    <property type="match status" value="4"/>
</dbReference>
<protein>
    <recommendedName>
        <fullName evidence="12">Mitochondrial carrier protein</fullName>
    </recommendedName>
</protein>
<dbReference type="InParanoid" id="A0A078B1D3"/>
<evidence type="ECO:0000256" key="5">
    <source>
        <dbReference type="ARBA" id="ARBA00022989"/>
    </source>
</evidence>
<keyword evidence="11" id="KW-1185">Reference proteome</keyword>
<evidence type="ECO:0000256" key="3">
    <source>
        <dbReference type="ARBA" id="ARBA00022448"/>
    </source>
</evidence>
<dbReference type="EMBL" id="CCKQ01015195">
    <property type="protein sequence ID" value="CDW86998.1"/>
    <property type="molecule type" value="Genomic_DNA"/>
</dbReference>
<feature type="repeat" description="Solcar" evidence="8">
    <location>
        <begin position="210"/>
        <end position="338"/>
    </location>
</feature>
<proteinExistence type="inferred from homology"/>
<dbReference type="InterPro" id="IPR018108">
    <property type="entry name" value="MCP_transmembrane"/>
</dbReference>
<dbReference type="PROSITE" id="PS50920">
    <property type="entry name" value="SOLCAR"/>
    <property type="match status" value="3"/>
</dbReference>
<comment type="subcellular location">
    <subcellularLocation>
        <location evidence="1">Mitochondrion membrane</location>
        <topology evidence="1">Multi-pass membrane protein</topology>
    </subcellularLocation>
</comment>
<evidence type="ECO:0000256" key="8">
    <source>
        <dbReference type="PROSITE-ProRule" id="PRU00282"/>
    </source>
</evidence>
<evidence type="ECO:0000256" key="2">
    <source>
        <dbReference type="ARBA" id="ARBA00006375"/>
    </source>
</evidence>
<dbReference type="SUPFAM" id="SSF103506">
    <property type="entry name" value="Mitochondrial carrier"/>
    <property type="match status" value="1"/>
</dbReference>
<gene>
    <name evidence="10" type="primary">Contig10051.g516</name>
    <name evidence="10" type="ORF">STYLEM_16100</name>
</gene>
<sequence length="343" mass="39365">MLAEQQKVLVDDDSFMDWETRHESIPFHRHIIAGSCAGIMEHVGMFPLDTIKTHLQASNRNLTFMRTAKILYKEEGFLRFWKGAQVIASGCIPAHASYFTCYELLKQYFNFKNEQYEFVQTAIIGALTTFAHDFFITPSDMIKQRLQLCSHLTAVQCVKNIVKEEGFSAFYRSYPVTVTMNIPFATTVVCVNENLKTFVKPWNTTNPYFWYFVCAGSAGGLAGLVTNPLDVVKTRLQTQEIKPSCQKLRDMWDSQVEQHKYSNATKLDEINRNKADKITQECGFELKKVRYRDFLQTIKLIYKTEGISAFTKGVGPRMCINVPSTALSWGTYELIKSFIARHE</sequence>
<keyword evidence="5" id="KW-1133">Transmembrane helix</keyword>
<name>A0A078B1D3_STYLE</name>
<feature type="repeat" description="Solcar" evidence="8">
    <location>
        <begin position="25"/>
        <end position="108"/>
    </location>
</feature>
<dbReference type="Proteomes" id="UP000039865">
    <property type="component" value="Unassembled WGS sequence"/>
</dbReference>
<dbReference type="InterPro" id="IPR023395">
    <property type="entry name" value="MCP_dom_sf"/>
</dbReference>
<dbReference type="PANTHER" id="PTHR45758">
    <property type="entry name" value="MITOFERRIN-1-RELATED"/>
    <property type="match status" value="1"/>
</dbReference>
<dbReference type="AlphaFoldDB" id="A0A078B1D3"/>
<accession>A0A078B1D3</accession>
<keyword evidence="4 8" id="KW-0812">Transmembrane</keyword>
<evidence type="ECO:0000313" key="11">
    <source>
        <dbReference type="Proteomes" id="UP000039865"/>
    </source>
</evidence>
<dbReference type="PANTHER" id="PTHR45758:SF4">
    <property type="entry name" value="MITOFERRIN-1"/>
    <property type="match status" value="1"/>
</dbReference>
<evidence type="ECO:0008006" key="12">
    <source>
        <dbReference type="Google" id="ProtNLM"/>
    </source>
</evidence>
<comment type="similarity">
    <text evidence="2 9">Belongs to the mitochondrial carrier (TC 2.A.29) family.</text>
</comment>
<feature type="repeat" description="Solcar" evidence="8">
    <location>
        <begin position="116"/>
        <end position="198"/>
    </location>
</feature>
<organism evidence="10 11">
    <name type="scientific">Stylonychia lemnae</name>
    <name type="common">Ciliate</name>
    <dbReference type="NCBI Taxonomy" id="5949"/>
    <lineage>
        <taxon>Eukaryota</taxon>
        <taxon>Sar</taxon>
        <taxon>Alveolata</taxon>
        <taxon>Ciliophora</taxon>
        <taxon>Intramacronucleata</taxon>
        <taxon>Spirotrichea</taxon>
        <taxon>Stichotrichia</taxon>
        <taxon>Sporadotrichida</taxon>
        <taxon>Oxytrichidae</taxon>
        <taxon>Stylonychinae</taxon>
        <taxon>Stylonychia</taxon>
    </lineage>
</organism>
<dbReference type="Gene3D" id="1.50.40.10">
    <property type="entry name" value="Mitochondrial carrier domain"/>
    <property type="match status" value="2"/>
</dbReference>
<evidence type="ECO:0000256" key="4">
    <source>
        <dbReference type="ARBA" id="ARBA00022692"/>
    </source>
</evidence>
<keyword evidence="3 9" id="KW-0813">Transport</keyword>
<dbReference type="OMA" id="MYNSQHQ"/>
<evidence type="ECO:0000256" key="9">
    <source>
        <dbReference type="RuleBase" id="RU000488"/>
    </source>
</evidence>
<dbReference type="GO" id="GO:0015093">
    <property type="term" value="F:ferrous iron transmembrane transporter activity"/>
    <property type="evidence" value="ECO:0007669"/>
    <property type="project" value="TreeGrafter"/>
</dbReference>
<evidence type="ECO:0000256" key="6">
    <source>
        <dbReference type="ARBA" id="ARBA00023128"/>
    </source>
</evidence>
<evidence type="ECO:0000313" key="10">
    <source>
        <dbReference type="EMBL" id="CDW86998.1"/>
    </source>
</evidence>
<dbReference type="GO" id="GO:0031966">
    <property type="term" value="C:mitochondrial membrane"/>
    <property type="evidence" value="ECO:0007669"/>
    <property type="project" value="UniProtKB-SubCell"/>
</dbReference>